<dbReference type="Proteomes" id="UP000030717">
    <property type="component" value="Segment"/>
</dbReference>
<dbReference type="GeneID" id="26636204"/>
<protein>
    <submittedName>
        <fullName evidence="1">Discriminator of mRNA degradation</fullName>
    </submittedName>
</protein>
<reference evidence="1 2" key="1">
    <citation type="submission" date="2014-10" db="EMBL/GenBank/DDBJ databases">
        <title>VR bacteriophages - a small but diverse group of low-temperature viruses.</title>
        <authorList>
            <person name="Kaliniene L."/>
            <person name="Meskys R."/>
            <person name="Simoliunas E."/>
            <person name="Zajanckauskaite A."/>
            <person name="Truncaite L."/>
        </authorList>
    </citation>
    <scope>NUCLEOTIDE SEQUENCE [LARGE SCALE GENOMIC DNA]</scope>
</reference>
<accession>A0A0A7HDI0</accession>
<proteinExistence type="predicted"/>
<dbReference type="RefSeq" id="YP_009209784.1">
    <property type="nucleotide sequence ID" value="NC_028925.1"/>
</dbReference>
<sequence length="68" mass="7807">MGNLAKVMFIGWFENGNMFTKEVTLDVSDKDQIQWVTSQFAEVNNALVKAFVGDNLVFESDWRSEETK</sequence>
<dbReference type="InterPro" id="IPR035137">
    <property type="entry name" value="Dmd"/>
</dbReference>
<name>A0A0A7HDI0_9CAUD</name>
<dbReference type="Pfam" id="PF17587">
    <property type="entry name" value="Dmd"/>
    <property type="match status" value="1"/>
</dbReference>
<evidence type="ECO:0000313" key="1">
    <source>
        <dbReference type="EMBL" id="AIZ02386.1"/>
    </source>
</evidence>
<dbReference type="KEGG" id="vg:26636204"/>
<gene>
    <name evidence="1" type="primary">dmd</name>
    <name evidence="1" type="ORF">VR25_042</name>
</gene>
<organism evidence="1 2">
    <name type="scientific">Escherichia phage vB_EcoM_VR25</name>
    <dbReference type="NCBI Taxonomy" id="1567028"/>
    <lineage>
        <taxon>Viruses</taxon>
        <taxon>Duplodnaviria</taxon>
        <taxon>Heunggongvirae</taxon>
        <taxon>Uroviricota</taxon>
        <taxon>Caudoviricetes</taxon>
        <taxon>Pantevenvirales</taxon>
        <taxon>Straboviridae</taxon>
        <taxon>Tevenvirinae</taxon>
        <taxon>Gaprivervirus</taxon>
        <taxon>Gaprivervirus vr25</taxon>
    </lineage>
</organism>
<evidence type="ECO:0000313" key="2">
    <source>
        <dbReference type="Proteomes" id="UP000030717"/>
    </source>
</evidence>
<dbReference type="EMBL" id="KP007361">
    <property type="protein sequence ID" value="AIZ02386.1"/>
    <property type="molecule type" value="Genomic_DNA"/>
</dbReference>
<keyword evidence="2" id="KW-1185">Reference proteome</keyword>